<comment type="caution">
    <text evidence="1">The sequence shown here is derived from an EMBL/GenBank/DDBJ whole genome shotgun (WGS) entry which is preliminary data.</text>
</comment>
<keyword evidence="2" id="KW-1185">Reference proteome</keyword>
<gene>
    <name evidence="1" type="ORF">M0811_00086</name>
</gene>
<reference evidence="1" key="1">
    <citation type="submission" date="2022-10" db="EMBL/GenBank/DDBJ databases">
        <title>Novel sulphate-reducing endosymbionts in the free-living metamonad Anaeramoeba.</title>
        <authorList>
            <person name="Jerlstrom-Hultqvist J."/>
            <person name="Cepicka I."/>
            <person name="Gallot-Lavallee L."/>
            <person name="Salas-Leiva D."/>
            <person name="Curtis B.A."/>
            <person name="Zahonova K."/>
            <person name="Pipaliya S."/>
            <person name="Dacks J."/>
            <person name="Roger A.J."/>
        </authorList>
    </citation>
    <scope>NUCLEOTIDE SEQUENCE</scope>
    <source>
        <strain evidence="1">BMAN</strain>
    </source>
</reference>
<accession>A0A9Q0RFI2</accession>
<name>A0A9Q0RFI2_ANAIG</name>
<evidence type="ECO:0000313" key="2">
    <source>
        <dbReference type="Proteomes" id="UP001149090"/>
    </source>
</evidence>
<dbReference type="EMBL" id="JAPDFW010000059">
    <property type="protein sequence ID" value="KAJ5076769.1"/>
    <property type="molecule type" value="Genomic_DNA"/>
</dbReference>
<dbReference type="AlphaFoldDB" id="A0A9Q0RFI2"/>
<proteinExistence type="predicted"/>
<evidence type="ECO:0000313" key="1">
    <source>
        <dbReference type="EMBL" id="KAJ5076769.1"/>
    </source>
</evidence>
<organism evidence="1 2">
    <name type="scientific">Anaeramoeba ignava</name>
    <name type="common">Anaerobic marine amoeba</name>
    <dbReference type="NCBI Taxonomy" id="1746090"/>
    <lineage>
        <taxon>Eukaryota</taxon>
        <taxon>Metamonada</taxon>
        <taxon>Anaeramoebidae</taxon>
        <taxon>Anaeramoeba</taxon>
    </lineage>
</organism>
<sequence>MTTEIPTQQIKEPLLNSTKLIQNQDLKDLTENKIYFNKSYQQKLKIEANLLSKAHDFICPATITIQNDDIEITFLEKTFEFKRENSSILLSSKNQKIIKFISPNKTYEFIFSIENIQDIISIIESFELKNPLENLEQNQVENNVALNVKLYDKKIGISQDAILVISPEDITIKAEDKIYSDKIKSSFRIQVNSKQQDVLSFIFSKKGPKFVCSNPKIIYISFLSTQDKILFLNQYQHFRASFDKTTKNTRIKLSKKSQVQNSEVEYAAQTDSEKPLMLKFYDISFLDRSLKKIRKGIVEMTGNNIKITNEYEIVDHFPISCASLKVHPKNQTVLKIEIKKSHSKSICAKQTYLIQFGSFKHAKNFIRDYKDWLSNQKLPEVK</sequence>
<protein>
    <submittedName>
        <fullName evidence="1">Uncharacterized protein</fullName>
    </submittedName>
</protein>
<dbReference type="Proteomes" id="UP001149090">
    <property type="component" value="Unassembled WGS sequence"/>
</dbReference>